<feature type="domain" description="Aminoacyl-transfer RNA synthetases class-II family profile" evidence="8">
    <location>
        <begin position="41"/>
        <end position="284"/>
    </location>
</feature>
<dbReference type="SMART" id="SM00946">
    <property type="entry name" value="ProRS-C_1"/>
    <property type="match status" value="1"/>
</dbReference>
<evidence type="ECO:0000256" key="6">
    <source>
        <dbReference type="ARBA" id="ARBA00047671"/>
    </source>
</evidence>
<dbReference type="PANTHER" id="PTHR43382:SF2">
    <property type="entry name" value="BIFUNCTIONAL GLUTAMATE_PROLINE--TRNA LIGASE"/>
    <property type="match status" value="1"/>
</dbReference>
<dbReference type="NCBIfam" id="TIGR00408">
    <property type="entry name" value="proS_fam_I"/>
    <property type="match status" value="1"/>
</dbReference>
<dbReference type="GO" id="GO:0005524">
    <property type="term" value="F:ATP binding"/>
    <property type="evidence" value="ECO:0007669"/>
    <property type="project" value="UniProtKB-UniRule"/>
</dbReference>
<comment type="subcellular location">
    <subcellularLocation>
        <location evidence="7">Cytoplasm</location>
    </subcellularLocation>
</comment>
<dbReference type="InterPro" id="IPR033721">
    <property type="entry name" value="ProRS_core_arch_euk"/>
</dbReference>
<dbReference type="PRINTS" id="PR01046">
    <property type="entry name" value="TRNASYNTHPRO"/>
</dbReference>
<dbReference type="InterPro" id="IPR004499">
    <property type="entry name" value="Pro-tRNA-ligase_IIa_arc-type"/>
</dbReference>
<dbReference type="EC" id="6.1.1.15" evidence="7"/>
<dbReference type="Gene3D" id="3.40.50.800">
    <property type="entry name" value="Anticodon-binding domain"/>
    <property type="match status" value="1"/>
</dbReference>
<dbReference type="InterPro" id="IPR016061">
    <property type="entry name" value="Pro-tRNA_ligase_II_C"/>
</dbReference>
<comment type="subunit">
    <text evidence="7">Homodimer.</text>
</comment>
<dbReference type="Gene3D" id="3.30.110.30">
    <property type="entry name" value="C-terminal domain of ProRS"/>
    <property type="match status" value="1"/>
</dbReference>
<comment type="catalytic activity">
    <reaction evidence="6 7">
        <text>tRNA(Pro) + L-proline + ATP = L-prolyl-tRNA(Pro) + AMP + diphosphate</text>
        <dbReference type="Rhea" id="RHEA:14305"/>
        <dbReference type="Rhea" id="RHEA-COMP:9700"/>
        <dbReference type="Rhea" id="RHEA-COMP:9702"/>
        <dbReference type="ChEBI" id="CHEBI:30616"/>
        <dbReference type="ChEBI" id="CHEBI:33019"/>
        <dbReference type="ChEBI" id="CHEBI:60039"/>
        <dbReference type="ChEBI" id="CHEBI:78442"/>
        <dbReference type="ChEBI" id="CHEBI:78532"/>
        <dbReference type="ChEBI" id="CHEBI:456215"/>
        <dbReference type="EC" id="6.1.1.15"/>
    </reaction>
</comment>
<dbReference type="Gene3D" id="3.30.930.10">
    <property type="entry name" value="Bira Bifunctional Protein, Domain 2"/>
    <property type="match status" value="1"/>
</dbReference>
<keyword evidence="5 7" id="KW-0030">Aminoacyl-tRNA synthetase</keyword>
<dbReference type="RefSeq" id="WP_338116931.1">
    <property type="nucleotide sequence ID" value="NZ_WGGD01000005.1"/>
</dbReference>
<evidence type="ECO:0000256" key="3">
    <source>
        <dbReference type="ARBA" id="ARBA00022840"/>
    </source>
</evidence>
<dbReference type="SUPFAM" id="SSF55681">
    <property type="entry name" value="Class II aaRS and biotin synthetases"/>
    <property type="match status" value="1"/>
</dbReference>
<dbReference type="FunFam" id="3.30.930.10:FF:000037">
    <property type="entry name" value="Proline--tRNA ligase"/>
    <property type="match status" value="1"/>
</dbReference>
<dbReference type="InterPro" id="IPR017449">
    <property type="entry name" value="Pro-tRNA_synth_II"/>
</dbReference>
<dbReference type="PROSITE" id="PS50862">
    <property type="entry name" value="AA_TRNA_LIGASE_II"/>
    <property type="match status" value="1"/>
</dbReference>
<reference evidence="9 10" key="1">
    <citation type="submission" date="2019-10" db="EMBL/GenBank/DDBJ databases">
        <title>Sequencing and Assembly of Multiple Reported Metal-Biooxidizing Members of the Extremely Thermoacidophilic Archaeal Family Sulfolobaceae.</title>
        <authorList>
            <person name="Counts J.A."/>
            <person name="Kelly R.M."/>
        </authorList>
    </citation>
    <scope>NUCLEOTIDE SEQUENCE [LARGE SCALE GENOMIC DNA]</scope>
    <source>
        <strain evidence="9 10">DSM 6482</strain>
    </source>
</reference>
<evidence type="ECO:0000313" key="10">
    <source>
        <dbReference type="Proteomes" id="UP000470772"/>
    </source>
</evidence>
<dbReference type="Proteomes" id="UP000470772">
    <property type="component" value="Unassembled WGS sequence"/>
</dbReference>
<dbReference type="SUPFAM" id="SSF52954">
    <property type="entry name" value="Class II aaRS ABD-related"/>
    <property type="match status" value="1"/>
</dbReference>
<comment type="function">
    <text evidence="7">Catalyzes the attachment of proline to tRNA(Pro) in a two-step reaction: proline is first activated by ATP to form Pro-AMP and then transferred to the acceptor end of tRNA(Pro).</text>
</comment>
<evidence type="ECO:0000256" key="4">
    <source>
        <dbReference type="ARBA" id="ARBA00022917"/>
    </source>
</evidence>
<dbReference type="Pfam" id="PF09180">
    <property type="entry name" value="ProRS-C_1"/>
    <property type="match status" value="1"/>
</dbReference>
<keyword evidence="1 7" id="KW-0436">Ligase</keyword>
<dbReference type="EMBL" id="WGGD01000005">
    <property type="protein sequence ID" value="MUN28117.1"/>
    <property type="molecule type" value="Genomic_DNA"/>
</dbReference>
<dbReference type="PANTHER" id="PTHR43382">
    <property type="entry name" value="PROLYL-TRNA SYNTHETASE"/>
    <property type="match status" value="1"/>
</dbReference>
<dbReference type="AlphaFoldDB" id="A0A6A9QFX1"/>
<gene>
    <name evidence="7" type="primary">proS</name>
    <name evidence="9" type="ORF">GC250_01240</name>
</gene>
<dbReference type="CDD" id="cd00778">
    <property type="entry name" value="ProRS_core_arch_euk"/>
    <property type="match status" value="1"/>
</dbReference>
<evidence type="ECO:0000256" key="5">
    <source>
        <dbReference type="ARBA" id="ARBA00023146"/>
    </source>
</evidence>
<dbReference type="InterPro" id="IPR002316">
    <property type="entry name" value="Pro-tRNA-ligase_IIa"/>
</dbReference>
<keyword evidence="10" id="KW-1185">Reference proteome</keyword>
<dbReference type="InterPro" id="IPR006195">
    <property type="entry name" value="aa-tRNA-synth_II"/>
</dbReference>
<dbReference type="CDD" id="cd00862">
    <property type="entry name" value="ProRS_anticodon_zinc"/>
    <property type="match status" value="1"/>
</dbReference>
<keyword evidence="4 7" id="KW-0648">Protein biosynthesis</keyword>
<keyword evidence="7" id="KW-0963">Cytoplasm</keyword>
<comment type="similarity">
    <text evidence="7">Belongs to the class-II aminoacyl-tRNA synthetase family. ProS type 3 subfamily.</text>
</comment>
<evidence type="ECO:0000256" key="2">
    <source>
        <dbReference type="ARBA" id="ARBA00022741"/>
    </source>
</evidence>
<comment type="caution">
    <text evidence="9">The sequence shown here is derived from an EMBL/GenBank/DDBJ whole genome shotgun (WGS) entry which is preliminary data.</text>
</comment>
<keyword evidence="2 7" id="KW-0547">Nucleotide-binding</keyword>
<organism evidence="9 10">
    <name type="scientific">Sulfuracidifex metallicus DSM 6482 = JCM 9184</name>
    <dbReference type="NCBI Taxonomy" id="523847"/>
    <lineage>
        <taxon>Archaea</taxon>
        <taxon>Thermoproteota</taxon>
        <taxon>Thermoprotei</taxon>
        <taxon>Sulfolobales</taxon>
        <taxon>Sulfolobaceae</taxon>
        <taxon>Sulfuracidifex</taxon>
    </lineage>
</organism>
<dbReference type="GO" id="GO:0005737">
    <property type="term" value="C:cytoplasm"/>
    <property type="evidence" value="ECO:0007669"/>
    <property type="project" value="UniProtKB-SubCell"/>
</dbReference>
<dbReference type="GO" id="GO:0017101">
    <property type="term" value="C:aminoacyl-tRNA synthetase multienzyme complex"/>
    <property type="evidence" value="ECO:0007669"/>
    <property type="project" value="TreeGrafter"/>
</dbReference>
<accession>A0A6A9QFX1</accession>
<evidence type="ECO:0000313" key="9">
    <source>
        <dbReference type="EMBL" id="MUN28117.1"/>
    </source>
</evidence>
<keyword evidence="3 7" id="KW-0067">ATP-binding</keyword>
<dbReference type="InterPro" id="IPR004154">
    <property type="entry name" value="Anticodon-bd"/>
</dbReference>
<evidence type="ECO:0000256" key="7">
    <source>
        <dbReference type="HAMAP-Rule" id="MF_01571"/>
    </source>
</evidence>
<protein>
    <recommendedName>
        <fullName evidence="7">Proline--tRNA ligase</fullName>
        <ecNumber evidence="7">6.1.1.15</ecNumber>
    </recommendedName>
    <alternativeName>
        <fullName evidence="7">Prolyl-tRNA synthetase</fullName>
        <shortName evidence="7">ProRS</shortName>
    </alternativeName>
</protein>
<dbReference type="Pfam" id="PF00587">
    <property type="entry name" value="tRNA-synt_2b"/>
    <property type="match status" value="1"/>
</dbReference>
<dbReference type="GO" id="GO:0006433">
    <property type="term" value="P:prolyl-tRNA aminoacylation"/>
    <property type="evidence" value="ECO:0007669"/>
    <property type="project" value="UniProtKB-UniRule"/>
</dbReference>
<proteinExistence type="inferred from homology"/>
<evidence type="ECO:0000256" key="1">
    <source>
        <dbReference type="ARBA" id="ARBA00022598"/>
    </source>
</evidence>
<dbReference type="GO" id="GO:0004827">
    <property type="term" value="F:proline-tRNA ligase activity"/>
    <property type="evidence" value="ECO:0007669"/>
    <property type="project" value="UniProtKB-UniRule"/>
</dbReference>
<dbReference type="InterPro" id="IPR002314">
    <property type="entry name" value="aa-tRNA-synt_IIb"/>
</dbReference>
<comment type="domain">
    <text evidence="7">Consists of three domains: the N-terminal catalytic domain, the anticodon-binding domain and the C-terminal extension.</text>
</comment>
<sequence>MKVTRDKWSKNFSEWFDKVLYEGEFYDYGRYPVKGVGVWMPYGFRLRRNVIYFIRELLDSTGHEEILLPLLIPQELLTRETQHIKGFESEVFWVTKGGSQDLDVKVSLRPTSEVAITYMESLWLNSYKQLPKKYYQIVSVFRYETKATRPMIRLREITTFKEAHTVHETYDDAQRQVEEAISIYSKFFDELGIPYVISERPEWDRFAGALHTFAFDTVMPDGKVIQIGTAHNLGQNFTKALDFKIQRKDGSLCYPNQTSYGISDRVIAVLISINGDDHGPVIFPKVSPLKVVVVPIPSKDTEEVTEKVMAYAKKVGNALSEAGIESVIDLDPEKTPGEKYYIWELKGVPLRAEVGPKELNNNTVLLKRRDTFQSKLVQFSDLISAVNEMLNLISKDLKYSAQKYLEEHVKYERSAQEAKSRISSSGGIVELPWCGDNSCGMKLEEIVDARVLGYPLKEKEVKDPCAVCGKTAKTVLRVAKTY</sequence>
<dbReference type="HAMAP" id="MF_01571">
    <property type="entry name" value="Pro_tRNA_synth_type3"/>
    <property type="match status" value="1"/>
</dbReference>
<dbReference type="SUPFAM" id="SSF64586">
    <property type="entry name" value="C-terminal domain of ProRS"/>
    <property type="match status" value="1"/>
</dbReference>
<dbReference type="Pfam" id="PF03129">
    <property type="entry name" value="HGTP_anticodon"/>
    <property type="match status" value="1"/>
</dbReference>
<dbReference type="InterPro" id="IPR045864">
    <property type="entry name" value="aa-tRNA-synth_II/BPL/LPL"/>
</dbReference>
<evidence type="ECO:0000259" key="8">
    <source>
        <dbReference type="PROSITE" id="PS50862"/>
    </source>
</evidence>
<name>A0A6A9QFX1_SULME</name>
<dbReference type="InterPro" id="IPR036621">
    <property type="entry name" value="Anticodon-bd_dom_sf"/>
</dbReference>